<dbReference type="EMBL" id="FZPH01000003">
    <property type="protein sequence ID" value="SNT20146.1"/>
    <property type="molecule type" value="Genomic_DNA"/>
</dbReference>
<evidence type="ECO:0000256" key="1">
    <source>
        <dbReference type="SAM" id="MobiDB-lite"/>
    </source>
</evidence>
<dbReference type="RefSeq" id="WP_089247396.1">
    <property type="nucleotide sequence ID" value="NZ_FZPH01000003.1"/>
</dbReference>
<proteinExistence type="predicted"/>
<keyword evidence="3" id="KW-1185">Reference proteome</keyword>
<feature type="region of interest" description="Disordered" evidence="1">
    <location>
        <begin position="83"/>
        <end position="181"/>
    </location>
</feature>
<reference evidence="2 3" key="1">
    <citation type="submission" date="2017-06" db="EMBL/GenBank/DDBJ databases">
        <authorList>
            <person name="Kim H.J."/>
            <person name="Triplett B.A."/>
        </authorList>
    </citation>
    <scope>NUCLEOTIDE SEQUENCE [LARGE SCALE GENOMIC DNA]</scope>
    <source>
        <strain evidence="2 3">CGMCC 4.5593</strain>
    </source>
</reference>
<name>A0A239KP77_9ACTN</name>
<feature type="compositionally biased region" description="Low complexity" evidence="1">
    <location>
        <begin position="98"/>
        <end position="107"/>
    </location>
</feature>
<dbReference type="AlphaFoldDB" id="A0A239KP77"/>
<feature type="compositionally biased region" description="Acidic residues" evidence="1">
    <location>
        <begin position="149"/>
        <end position="181"/>
    </location>
</feature>
<gene>
    <name evidence="2" type="ORF">SAMN05421812_103699</name>
</gene>
<evidence type="ECO:0000313" key="2">
    <source>
        <dbReference type="EMBL" id="SNT20146.1"/>
    </source>
</evidence>
<feature type="compositionally biased region" description="Acidic residues" evidence="1">
    <location>
        <begin position="125"/>
        <end position="139"/>
    </location>
</feature>
<dbReference type="Proteomes" id="UP000198362">
    <property type="component" value="Unassembled WGS sequence"/>
</dbReference>
<accession>A0A239KP77</accession>
<sequence>MDARPLKDVFTDLVGDPSAAAEALAGAGHDLPPDLMAEAVVSFAGSAPAEVAEHLAPFVTAHSGVPVESELDEPAGWAELLATAPEPGGTELDDDVPLDLPVGDPPGAAELAFGSGDTSGPGPDLDLDTDPGGDLDDEPVAVGGGPSDYPDDTAEFADLDAEAVDDVGEPEDDDDLDDLDG</sequence>
<protein>
    <submittedName>
        <fullName evidence="2">Uncharacterized protein</fullName>
    </submittedName>
</protein>
<evidence type="ECO:0000313" key="3">
    <source>
        <dbReference type="Proteomes" id="UP000198362"/>
    </source>
</evidence>
<organism evidence="2 3">
    <name type="scientific">Asanoa hainanensis</name>
    <dbReference type="NCBI Taxonomy" id="560556"/>
    <lineage>
        <taxon>Bacteria</taxon>
        <taxon>Bacillati</taxon>
        <taxon>Actinomycetota</taxon>
        <taxon>Actinomycetes</taxon>
        <taxon>Micromonosporales</taxon>
        <taxon>Micromonosporaceae</taxon>
        <taxon>Asanoa</taxon>
    </lineage>
</organism>